<proteinExistence type="predicted"/>
<dbReference type="Proteomes" id="UP000765509">
    <property type="component" value="Unassembled WGS sequence"/>
</dbReference>
<evidence type="ECO:0000313" key="1">
    <source>
        <dbReference type="EMBL" id="MBW0481245.1"/>
    </source>
</evidence>
<protein>
    <submittedName>
        <fullName evidence="1">Uncharacterized protein</fullName>
    </submittedName>
</protein>
<dbReference type="AlphaFoldDB" id="A0A9Q3CES7"/>
<comment type="caution">
    <text evidence="1">The sequence shown here is derived from an EMBL/GenBank/DDBJ whole genome shotgun (WGS) entry which is preliminary data.</text>
</comment>
<keyword evidence="2" id="KW-1185">Reference proteome</keyword>
<gene>
    <name evidence="1" type="ORF">O181_020960</name>
</gene>
<organism evidence="1 2">
    <name type="scientific">Austropuccinia psidii MF-1</name>
    <dbReference type="NCBI Taxonomy" id="1389203"/>
    <lineage>
        <taxon>Eukaryota</taxon>
        <taxon>Fungi</taxon>
        <taxon>Dikarya</taxon>
        <taxon>Basidiomycota</taxon>
        <taxon>Pucciniomycotina</taxon>
        <taxon>Pucciniomycetes</taxon>
        <taxon>Pucciniales</taxon>
        <taxon>Sphaerophragmiaceae</taxon>
        <taxon>Austropuccinia</taxon>
    </lineage>
</organism>
<reference evidence="1" key="1">
    <citation type="submission" date="2021-03" db="EMBL/GenBank/DDBJ databases">
        <title>Draft genome sequence of rust myrtle Austropuccinia psidii MF-1, a brazilian biotype.</title>
        <authorList>
            <person name="Quecine M.C."/>
            <person name="Pachon D.M.R."/>
            <person name="Bonatelli M.L."/>
            <person name="Correr F.H."/>
            <person name="Franceschini L.M."/>
            <person name="Leite T.F."/>
            <person name="Margarido G.R.A."/>
            <person name="Almeida C.A."/>
            <person name="Ferrarezi J.A."/>
            <person name="Labate C.A."/>
        </authorList>
    </citation>
    <scope>NUCLEOTIDE SEQUENCE</scope>
    <source>
        <strain evidence="1">MF-1</strain>
    </source>
</reference>
<evidence type="ECO:0000313" key="2">
    <source>
        <dbReference type="Proteomes" id="UP000765509"/>
    </source>
</evidence>
<accession>A0A9Q3CES7</accession>
<sequence length="225" mass="25779">MVQSNVADKNEVLTWTIKYSNKYWDKAANHASVLSNHLPHRFLDMDTPCNMLLKENCNIEPIINTERFIPFGMKVLVKKQKTEAKLDEAGETLRALTFEKYSERLRLLDPRSGRIRISHDYLVSTKQIKIELRKPQIILPKESSQILKPTLPKHQSITTTSIQDKVGQEDPAEDQVVQGESEEIMTPLSSQMKVANKHYDYVPFYKKPPKNVSSSVSDNNVVKGK</sequence>
<name>A0A9Q3CES7_9BASI</name>
<dbReference type="EMBL" id="AVOT02006308">
    <property type="protein sequence ID" value="MBW0481245.1"/>
    <property type="molecule type" value="Genomic_DNA"/>
</dbReference>